<reference evidence="1 2" key="1">
    <citation type="submission" date="2024-04" db="EMBL/GenBank/DDBJ databases">
        <authorList>
            <consortium name="Genoscope - CEA"/>
            <person name="William W."/>
        </authorList>
    </citation>
    <scope>NUCLEOTIDE SEQUENCE [LARGE SCALE GENOMIC DNA]</scope>
</reference>
<protein>
    <submittedName>
        <fullName evidence="1">Uncharacterized protein</fullName>
    </submittedName>
</protein>
<dbReference type="Proteomes" id="UP001497497">
    <property type="component" value="Unassembled WGS sequence"/>
</dbReference>
<proteinExistence type="predicted"/>
<sequence length="245" mass="27590">MEQSKTIIYPCRLWRHFNGHLNPEGLHLLLHRIMTYLLLHPGCPVARLCYVLNPDVLPATTAEVLDMLELIGCVHVTYIQRLPMLKMFTKRSRGQRTEGDFDLKLVDSVRTINVLVEAPIRLAYFLDLAAQRADTVSQDVTTTADPEIGESIQVTNVQELTTGRTDPKEDDIVLIIRDIPEEIQQDSTSQEVTSDGTEPSGEEVMLFTNTQVLTTDRADPWEVEAVLVTKAEDLQQAVQELTPDP</sequence>
<organism evidence="1 2">
    <name type="scientific">Lymnaea stagnalis</name>
    <name type="common">Great pond snail</name>
    <name type="synonym">Helix stagnalis</name>
    <dbReference type="NCBI Taxonomy" id="6523"/>
    <lineage>
        <taxon>Eukaryota</taxon>
        <taxon>Metazoa</taxon>
        <taxon>Spiralia</taxon>
        <taxon>Lophotrochozoa</taxon>
        <taxon>Mollusca</taxon>
        <taxon>Gastropoda</taxon>
        <taxon>Heterobranchia</taxon>
        <taxon>Euthyneura</taxon>
        <taxon>Panpulmonata</taxon>
        <taxon>Hygrophila</taxon>
        <taxon>Lymnaeoidea</taxon>
        <taxon>Lymnaeidae</taxon>
        <taxon>Lymnaea</taxon>
    </lineage>
</organism>
<name>A0AAV2HHY8_LYMST</name>
<dbReference type="AlphaFoldDB" id="A0AAV2HHY8"/>
<evidence type="ECO:0000313" key="1">
    <source>
        <dbReference type="EMBL" id="CAL1532962.1"/>
    </source>
</evidence>
<accession>A0AAV2HHY8</accession>
<evidence type="ECO:0000313" key="2">
    <source>
        <dbReference type="Proteomes" id="UP001497497"/>
    </source>
</evidence>
<keyword evidence="2" id="KW-1185">Reference proteome</keyword>
<gene>
    <name evidence="1" type="ORF">GSLYS_00006980001</name>
</gene>
<dbReference type="EMBL" id="CAXITT010000129">
    <property type="protein sequence ID" value="CAL1532962.1"/>
    <property type="molecule type" value="Genomic_DNA"/>
</dbReference>
<comment type="caution">
    <text evidence="1">The sequence shown here is derived from an EMBL/GenBank/DDBJ whole genome shotgun (WGS) entry which is preliminary data.</text>
</comment>